<dbReference type="SUPFAM" id="SSF46689">
    <property type="entry name" value="Homeodomain-like"/>
    <property type="match status" value="1"/>
</dbReference>
<feature type="DNA-binding region" description="H-T-H motif" evidence="2">
    <location>
        <begin position="43"/>
        <end position="62"/>
    </location>
</feature>
<dbReference type="InterPro" id="IPR009057">
    <property type="entry name" value="Homeodomain-like_sf"/>
</dbReference>
<accession>A0A6I6LRH1</accession>
<feature type="domain" description="HTH tetR-type" evidence="4">
    <location>
        <begin position="20"/>
        <end position="80"/>
    </location>
</feature>
<dbReference type="AlphaFoldDB" id="A0A6I6LRH1"/>
<dbReference type="PRINTS" id="PR00455">
    <property type="entry name" value="HTHTETR"/>
</dbReference>
<dbReference type="Gene3D" id="1.10.357.10">
    <property type="entry name" value="Tetracycline Repressor, domain 2"/>
    <property type="match status" value="1"/>
</dbReference>
<dbReference type="PANTHER" id="PTHR30055:SF223">
    <property type="entry name" value="HTH-TYPE TRANSCRIPTIONAL REGULATOR UIDR"/>
    <property type="match status" value="1"/>
</dbReference>
<protein>
    <submittedName>
        <fullName evidence="5">TetR family transcriptional regulator</fullName>
    </submittedName>
</protein>
<dbReference type="RefSeq" id="WP_158188848.1">
    <property type="nucleotide sequence ID" value="NZ_CP046902.1"/>
</dbReference>
<evidence type="ECO:0000313" key="6">
    <source>
        <dbReference type="Proteomes" id="UP000438983"/>
    </source>
</evidence>
<feature type="region of interest" description="Disordered" evidence="3">
    <location>
        <begin position="1"/>
        <end position="20"/>
    </location>
</feature>
<sequence>MSSKDHNPPSAPRRRRLSREQRHRQLLDIAWAIVREQGTEALSLGFLAERAGVTKPVVYDHFGTRAGLLAALYQEYDLRQTALMDAALQASEATLSARAAVIASSYVECVLAQGREIPGVIAALASSPELDRIKRDYEAVFRDKCRAMLAPFAGTGEIGPAGLRSVLGAAEALSNAAAAGEITAQQAQDELYQSIVAMVERARSGR</sequence>
<name>A0A6I6LRH1_STUST</name>
<evidence type="ECO:0000313" key="5">
    <source>
        <dbReference type="EMBL" id="QGZ31387.1"/>
    </source>
</evidence>
<dbReference type="InterPro" id="IPR001647">
    <property type="entry name" value="HTH_TetR"/>
</dbReference>
<evidence type="ECO:0000256" key="2">
    <source>
        <dbReference type="PROSITE-ProRule" id="PRU00335"/>
    </source>
</evidence>
<dbReference type="GO" id="GO:0000976">
    <property type="term" value="F:transcription cis-regulatory region binding"/>
    <property type="evidence" value="ECO:0007669"/>
    <property type="project" value="TreeGrafter"/>
</dbReference>
<evidence type="ECO:0000256" key="3">
    <source>
        <dbReference type="SAM" id="MobiDB-lite"/>
    </source>
</evidence>
<organism evidence="5 6">
    <name type="scientific">Stutzerimonas stutzeri</name>
    <name type="common">Pseudomonas stutzeri</name>
    <dbReference type="NCBI Taxonomy" id="316"/>
    <lineage>
        <taxon>Bacteria</taxon>
        <taxon>Pseudomonadati</taxon>
        <taxon>Pseudomonadota</taxon>
        <taxon>Gammaproteobacteria</taxon>
        <taxon>Pseudomonadales</taxon>
        <taxon>Pseudomonadaceae</taxon>
        <taxon>Stutzerimonas</taxon>
    </lineage>
</organism>
<reference evidence="5 6" key="1">
    <citation type="submission" date="2019-12" db="EMBL/GenBank/DDBJ databases">
        <title>Complete genome sequence of Pseudomonas stutzeri.</title>
        <authorList>
            <person name="Lim S.R."/>
            <person name="Kim J.H."/>
        </authorList>
    </citation>
    <scope>NUCLEOTIDE SEQUENCE [LARGE SCALE GENOMIC DNA]</scope>
    <source>
        <strain evidence="5 6">PM101005</strain>
    </source>
</reference>
<evidence type="ECO:0000259" key="4">
    <source>
        <dbReference type="PROSITE" id="PS50977"/>
    </source>
</evidence>
<dbReference type="OrthoDB" id="70491at2"/>
<dbReference type="PROSITE" id="PS50977">
    <property type="entry name" value="HTH_TETR_2"/>
    <property type="match status" value="1"/>
</dbReference>
<gene>
    <name evidence="5" type="ORF">GQA94_15430</name>
</gene>
<evidence type="ECO:0000256" key="1">
    <source>
        <dbReference type="ARBA" id="ARBA00023125"/>
    </source>
</evidence>
<dbReference type="Proteomes" id="UP000438983">
    <property type="component" value="Chromosome"/>
</dbReference>
<dbReference type="GO" id="GO:0003700">
    <property type="term" value="F:DNA-binding transcription factor activity"/>
    <property type="evidence" value="ECO:0007669"/>
    <property type="project" value="TreeGrafter"/>
</dbReference>
<dbReference type="EMBL" id="CP046902">
    <property type="protein sequence ID" value="QGZ31387.1"/>
    <property type="molecule type" value="Genomic_DNA"/>
</dbReference>
<dbReference type="PANTHER" id="PTHR30055">
    <property type="entry name" value="HTH-TYPE TRANSCRIPTIONAL REGULATOR RUTR"/>
    <property type="match status" value="1"/>
</dbReference>
<dbReference type="Pfam" id="PF00440">
    <property type="entry name" value="TetR_N"/>
    <property type="match status" value="1"/>
</dbReference>
<keyword evidence="1 2" id="KW-0238">DNA-binding</keyword>
<dbReference type="InterPro" id="IPR050109">
    <property type="entry name" value="HTH-type_TetR-like_transc_reg"/>
</dbReference>
<proteinExistence type="predicted"/>